<evidence type="ECO:0000256" key="3">
    <source>
        <dbReference type="ARBA" id="ARBA00048505"/>
    </source>
</evidence>
<keyword evidence="5" id="KW-0378">Hydrolase</keyword>
<proteinExistence type="predicted"/>
<dbReference type="InterPro" id="IPR036866">
    <property type="entry name" value="RibonucZ/Hydroxyglut_hydro"/>
</dbReference>
<keyword evidence="6" id="KW-1185">Reference proteome</keyword>
<dbReference type="SMART" id="SM00849">
    <property type="entry name" value="Lactamase_B"/>
    <property type="match status" value="1"/>
</dbReference>
<evidence type="ECO:0000313" key="5">
    <source>
        <dbReference type="EMBL" id="RED85417.1"/>
    </source>
</evidence>
<evidence type="ECO:0000256" key="2">
    <source>
        <dbReference type="ARBA" id="ARBA00034301"/>
    </source>
</evidence>
<dbReference type="InterPro" id="IPR001279">
    <property type="entry name" value="Metallo-B-lactamas"/>
</dbReference>
<sequence length="305" mass="34447">MKINEKIFAAKTMLSDTTPLHTFLVKGRDFSVLIDSGVASMFGDIVGVVDESESSDIRFLFNTHPHADHIGSNKQLKEKYGLLVAAPVGSERWIEDMAYHYEQFCLPFPNILPHSEETKQDILGLMDGGSKVDLTIMEGITIQLDDETRLITLELSGHMMYEIGFIEQSTNTLILGDAITLYEGDLFPGHFSPRQYRASVKKLAELNRQHQFKQVITAHFDPTDSAGLNKHLLGVHRMIDQVDWTIHEILMEAAEPLSLEPIWRAVCVRMGRIYEFRGLAMVYGHLTEAVQDGKVLQLGDLYTVR</sequence>
<feature type="domain" description="Metallo-beta-lactamase" evidence="4">
    <location>
        <begin position="19"/>
        <end position="219"/>
    </location>
</feature>
<dbReference type="RefSeq" id="WP_116059841.1">
    <property type="nucleotide sequence ID" value="NZ_QRDZ01000004.1"/>
</dbReference>
<dbReference type="InterPro" id="IPR050855">
    <property type="entry name" value="NDM-1-like"/>
</dbReference>
<evidence type="ECO:0000259" key="4">
    <source>
        <dbReference type="SMART" id="SM00849"/>
    </source>
</evidence>
<accession>A0A3D9KGZ1</accession>
<dbReference type="Pfam" id="PF00753">
    <property type="entry name" value="Lactamase_B"/>
    <property type="match status" value="1"/>
</dbReference>
<comment type="function">
    <text evidence="2">Counteracts the endogenous Pycsar antiviral defense system. Phosphodiesterase that enables metal-dependent hydrolysis of host cyclic nucleotide Pycsar defense signals such as cCMP and cUMP.</text>
</comment>
<dbReference type="PANTHER" id="PTHR42951">
    <property type="entry name" value="METALLO-BETA-LACTAMASE DOMAIN-CONTAINING"/>
    <property type="match status" value="1"/>
</dbReference>
<comment type="catalytic activity">
    <reaction evidence="1">
        <text>3',5'-cyclic CMP + H2O = CMP + H(+)</text>
        <dbReference type="Rhea" id="RHEA:72675"/>
        <dbReference type="ChEBI" id="CHEBI:15377"/>
        <dbReference type="ChEBI" id="CHEBI:15378"/>
        <dbReference type="ChEBI" id="CHEBI:58003"/>
        <dbReference type="ChEBI" id="CHEBI:60377"/>
    </reaction>
    <physiologicalReaction direction="left-to-right" evidence="1">
        <dbReference type="Rhea" id="RHEA:72676"/>
    </physiologicalReaction>
</comment>
<dbReference type="PANTHER" id="PTHR42951:SF4">
    <property type="entry name" value="ACYL-COENZYME A THIOESTERASE MBLAC2"/>
    <property type="match status" value="1"/>
</dbReference>
<reference evidence="5 6" key="1">
    <citation type="submission" date="2018-07" db="EMBL/GenBank/DDBJ databases">
        <title>Genomic Encyclopedia of Type Strains, Phase III (KMG-III): the genomes of soil and plant-associated and newly described type strains.</title>
        <authorList>
            <person name="Whitman W."/>
        </authorList>
    </citation>
    <scope>NUCLEOTIDE SEQUENCE [LARGE SCALE GENOMIC DNA]</scope>
    <source>
        <strain evidence="5 6">CECT 7287</strain>
    </source>
</reference>
<dbReference type="SUPFAM" id="SSF56281">
    <property type="entry name" value="Metallo-hydrolase/oxidoreductase"/>
    <property type="match status" value="1"/>
</dbReference>
<organism evidence="5 6">
    <name type="scientific">Cohnella phaseoli</name>
    <dbReference type="NCBI Taxonomy" id="456490"/>
    <lineage>
        <taxon>Bacteria</taxon>
        <taxon>Bacillati</taxon>
        <taxon>Bacillota</taxon>
        <taxon>Bacilli</taxon>
        <taxon>Bacillales</taxon>
        <taxon>Paenibacillaceae</taxon>
        <taxon>Cohnella</taxon>
    </lineage>
</organism>
<evidence type="ECO:0000256" key="1">
    <source>
        <dbReference type="ARBA" id="ARBA00034221"/>
    </source>
</evidence>
<protein>
    <submittedName>
        <fullName evidence="5">Glyoxylase-like metal-dependent hydrolase (Beta-lactamase superfamily II)</fullName>
    </submittedName>
</protein>
<dbReference type="EMBL" id="QRDZ01000004">
    <property type="protein sequence ID" value="RED85417.1"/>
    <property type="molecule type" value="Genomic_DNA"/>
</dbReference>
<name>A0A3D9KGZ1_9BACL</name>
<dbReference type="Proteomes" id="UP000256977">
    <property type="component" value="Unassembled WGS sequence"/>
</dbReference>
<dbReference type="AlphaFoldDB" id="A0A3D9KGZ1"/>
<comment type="caution">
    <text evidence="5">The sequence shown here is derived from an EMBL/GenBank/DDBJ whole genome shotgun (WGS) entry which is preliminary data.</text>
</comment>
<evidence type="ECO:0000313" key="6">
    <source>
        <dbReference type="Proteomes" id="UP000256977"/>
    </source>
</evidence>
<dbReference type="OrthoDB" id="9802248at2"/>
<gene>
    <name evidence="5" type="ORF">DFP98_104122</name>
</gene>
<dbReference type="GO" id="GO:0016787">
    <property type="term" value="F:hydrolase activity"/>
    <property type="evidence" value="ECO:0007669"/>
    <property type="project" value="UniProtKB-KW"/>
</dbReference>
<comment type="catalytic activity">
    <reaction evidence="3">
        <text>3',5'-cyclic UMP + H2O = UMP + H(+)</text>
        <dbReference type="Rhea" id="RHEA:70575"/>
        <dbReference type="ChEBI" id="CHEBI:15377"/>
        <dbReference type="ChEBI" id="CHEBI:15378"/>
        <dbReference type="ChEBI" id="CHEBI:57865"/>
        <dbReference type="ChEBI" id="CHEBI:184387"/>
    </reaction>
    <physiologicalReaction direction="left-to-right" evidence="3">
        <dbReference type="Rhea" id="RHEA:70576"/>
    </physiologicalReaction>
</comment>
<dbReference type="Gene3D" id="3.60.15.10">
    <property type="entry name" value="Ribonuclease Z/Hydroxyacylglutathione hydrolase-like"/>
    <property type="match status" value="1"/>
</dbReference>